<keyword evidence="2" id="KW-0472">Membrane</keyword>
<evidence type="ECO:0000313" key="4">
    <source>
        <dbReference type="EMBL" id="CAI8029482.1"/>
    </source>
</evidence>
<dbReference type="SUPFAM" id="SSF49265">
    <property type="entry name" value="Fibronectin type III"/>
    <property type="match status" value="2"/>
</dbReference>
<dbReference type="GO" id="GO:0016020">
    <property type="term" value="C:membrane"/>
    <property type="evidence" value="ECO:0007669"/>
    <property type="project" value="UniProtKB-SubCell"/>
</dbReference>
<dbReference type="PANTHER" id="PTHR46957">
    <property type="entry name" value="CYTOKINE RECEPTOR"/>
    <property type="match status" value="1"/>
</dbReference>
<feature type="transmembrane region" description="Helical" evidence="2">
    <location>
        <begin position="374"/>
        <end position="395"/>
    </location>
</feature>
<feature type="compositionally biased region" description="Basic residues" evidence="1">
    <location>
        <begin position="728"/>
        <end position="739"/>
    </location>
</feature>
<proteinExistence type="predicted"/>
<dbReference type="SMART" id="SM00060">
    <property type="entry name" value="FN3"/>
    <property type="match status" value="2"/>
</dbReference>
<keyword evidence="2" id="KW-1133">Transmembrane helix</keyword>
<dbReference type="AlphaFoldDB" id="A0AA35SI01"/>
<organism evidence="4 5">
    <name type="scientific">Geodia barretti</name>
    <name type="common">Barrett's horny sponge</name>
    <dbReference type="NCBI Taxonomy" id="519541"/>
    <lineage>
        <taxon>Eukaryota</taxon>
        <taxon>Metazoa</taxon>
        <taxon>Porifera</taxon>
        <taxon>Demospongiae</taxon>
        <taxon>Heteroscleromorpha</taxon>
        <taxon>Tetractinellida</taxon>
        <taxon>Astrophorina</taxon>
        <taxon>Geodiidae</taxon>
        <taxon>Geodia</taxon>
    </lineage>
</organism>
<feature type="compositionally biased region" description="Polar residues" evidence="1">
    <location>
        <begin position="636"/>
        <end position="652"/>
    </location>
</feature>
<dbReference type="EMBL" id="CASHTH010002410">
    <property type="protein sequence ID" value="CAI8029482.1"/>
    <property type="molecule type" value="Genomic_DNA"/>
</dbReference>
<feature type="compositionally biased region" description="Pro residues" evidence="1">
    <location>
        <begin position="545"/>
        <end position="559"/>
    </location>
</feature>
<dbReference type="InterPro" id="IPR013783">
    <property type="entry name" value="Ig-like_fold"/>
</dbReference>
<dbReference type="InterPro" id="IPR036116">
    <property type="entry name" value="FN3_sf"/>
</dbReference>
<dbReference type="Gene3D" id="2.60.40.10">
    <property type="entry name" value="Immunoglobulins"/>
    <property type="match status" value="1"/>
</dbReference>
<evidence type="ECO:0000259" key="3">
    <source>
        <dbReference type="PROSITE" id="PS50853"/>
    </source>
</evidence>
<feature type="region of interest" description="Disordered" evidence="1">
    <location>
        <begin position="709"/>
        <end position="747"/>
    </location>
</feature>
<dbReference type="Pfam" id="PF00041">
    <property type="entry name" value="fn3"/>
    <property type="match status" value="1"/>
</dbReference>
<feature type="region of interest" description="Disordered" evidence="1">
    <location>
        <begin position="541"/>
        <end position="677"/>
    </location>
</feature>
<feature type="compositionally biased region" description="Pro residues" evidence="1">
    <location>
        <begin position="586"/>
        <end position="595"/>
    </location>
</feature>
<dbReference type="CDD" id="cd00063">
    <property type="entry name" value="FN3"/>
    <property type="match status" value="1"/>
</dbReference>
<name>A0AA35SI01_GEOBA</name>
<feature type="compositionally biased region" description="Low complexity" evidence="1">
    <location>
        <begin position="572"/>
        <end position="585"/>
    </location>
</feature>
<reference evidence="4" key="1">
    <citation type="submission" date="2023-03" db="EMBL/GenBank/DDBJ databases">
        <authorList>
            <person name="Steffen K."/>
            <person name="Cardenas P."/>
        </authorList>
    </citation>
    <scope>NUCLEOTIDE SEQUENCE</scope>
</reference>
<evidence type="ECO:0000256" key="2">
    <source>
        <dbReference type="SAM" id="Phobius"/>
    </source>
</evidence>
<gene>
    <name evidence="4" type="ORF">GBAR_LOCUS16754</name>
</gene>
<dbReference type="InterPro" id="IPR003961">
    <property type="entry name" value="FN3_dom"/>
</dbReference>
<comment type="caution">
    <text evidence="4">The sequence shown here is derived from an EMBL/GenBank/DDBJ whole genome shotgun (WGS) entry which is preliminary data.</text>
</comment>
<keyword evidence="2" id="KW-0812">Transmembrane</keyword>
<sequence>MQNLYTTKGLSAPYNVRVEIEKDTAVVSWDHIESDSSLKGYYVTLEDIGSGQKESPAYVHVNSGIRCANVIGLRPGTVYRLMVSAHSTDTHKTSQPLTVNTDKLEFLHAQSLNVSNITNVSANLKWTHAAKYNIHHIRFKLVCMGLQTFSRNGELMEERTELKHGAWSTSRGRESYPASKLLPNCRYTCRLFSVARDRQSDSRQVSTNPSRPPRPRISLKVVGERTSNFSLELYPTDDQFGKIDHYKVIAFPVTRDGDQPRTVPFKLVVPLPQLLNHTLSKKLAEKVVERVPFFVGEYQSGDLPPTLKIAGRWVQRAFKIDTYYSFVVVAFTKSSDKFLYTISEPADPPVLIGHDEVREALLKKKRVTGRFSNIVMGTMMGVVGIFSVAFLVIFVTKFYHGNKRDAHYFAVAEDSSSDEETVYIRKHTPKGRGHKYFKPPSPVSPCPEGDSKAEWAVKNMYFNPEFEETVFRSPETLQEMEETMNVLSDYRTGQNVDHHGDDDQDEFPLRQGNKQEQQLMDESAEEIVDLLSVEPQLVPNIRDLPPAPPPPLIPLPSTPPRIKEETLPMSKPPGSGQVVPSLVVVPPTPIPPPPELGEALSSPAPPPLPPPPLLPSPPAPPPPPPPPLLPAIPEGQSPTASPTGEFTYNSRTCRPGSKNLVSTHRTPHPHNHASSQLPPYYYVTLNPALGACLEEYNVASHARPFSTVHHLTQHRPTHPPSQAQACNNRKRKKKRRSSSRKNEQEES</sequence>
<protein>
    <recommendedName>
        <fullName evidence="3">Fibronectin type-III domain-containing protein</fullName>
    </recommendedName>
</protein>
<feature type="domain" description="Fibronectin type-III" evidence="3">
    <location>
        <begin position="12"/>
        <end position="104"/>
    </location>
</feature>
<dbReference type="Proteomes" id="UP001174909">
    <property type="component" value="Unassembled WGS sequence"/>
</dbReference>
<evidence type="ECO:0000256" key="1">
    <source>
        <dbReference type="SAM" id="MobiDB-lite"/>
    </source>
</evidence>
<feature type="compositionally biased region" description="Pro residues" evidence="1">
    <location>
        <begin position="603"/>
        <end position="630"/>
    </location>
</feature>
<keyword evidence="5" id="KW-1185">Reference proteome</keyword>
<dbReference type="InterPro" id="IPR050713">
    <property type="entry name" value="RTP_Phos/Ushers"/>
</dbReference>
<accession>A0AA35SI01</accession>
<dbReference type="PANTHER" id="PTHR46957:SF3">
    <property type="entry name" value="CYTOKINE RECEPTOR"/>
    <property type="match status" value="1"/>
</dbReference>
<dbReference type="PROSITE" id="PS50853">
    <property type="entry name" value="FN3"/>
    <property type="match status" value="1"/>
</dbReference>
<evidence type="ECO:0000313" key="5">
    <source>
        <dbReference type="Proteomes" id="UP001174909"/>
    </source>
</evidence>